<evidence type="ECO:0000256" key="5">
    <source>
        <dbReference type="ARBA" id="ARBA00023136"/>
    </source>
</evidence>
<protein>
    <submittedName>
        <fullName evidence="7">ABC transporter permease</fullName>
    </submittedName>
</protein>
<feature type="transmembrane region" description="Helical" evidence="6">
    <location>
        <begin position="129"/>
        <end position="148"/>
    </location>
</feature>
<accession>A0A9D1LAK8</accession>
<reference evidence="7" key="2">
    <citation type="journal article" date="2021" name="PeerJ">
        <title>Extensive microbial diversity within the chicken gut microbiome revealed by metagenomics and culture.</title>
        <authorList>
            <person name="Gilroy R."/>
            <person name="Ravi A."/>
            <person name="Getino M."/>
            <person name="Pursley I."/>
            <person name="Horton D.L."/>
            <person name="Alikhan N.F."/>
            <person name="Baker D."/>
            <person name="Gharbi K."/>
            <person name="Hall N."/>
            <person name="Watson M."/>
            <person name="Adriaenssens E.M."/>
            <person name="Foster-Nyarko E."/>
            <person name="Jarju S."/>
            <person name="Secka A."/>
            <person name="Antonio M."/>
            <person name="Oren A."/>
            <person name="Chaudhuri R.R."/>
            <person name="La Ragione R."/>
            <person name="Hildebrand F."/>
            <person name="Pallen M.J."/>
        </authorList>
    </citation>
    <scope>NUCLEOTIDE SEQUENCE</scope>
    <source>
        <strain evidence="7">CHK195-4489</strain>
    </source>
</reference>
<dbReference type="GO" id="GO:0005886">
    <property type="term" value="C:plasma membrane"/>
    <property type="evidence" value="ECO:0007669"/>
    <property type="project" value="UniProtKB-SubCell"/>
</dbReference>
<keyword evidence="5 6" id="KW-0472">Membrane</keyword>
<evidence type="ECO:0000256" key="1">
    <source>
        <dbReference type="ARBA" id="ARBA00004651"/>
    </source>
</evidence>
<comment type="caution">
    <text evidence="7">The sequence shown here is derived from an EMBL/GenBank/DDBJ whole genome shotgun (WGS) entry which is preliminary data.</text>
</comment>
<dbReference type="GO" id="GO:0022857">
    <property type="term" value="F:transmembrane transporter activity"/>
    <property type="evidence" value="ECO:0007669"/>
    <property type="project" value="InterPro"/>
</dbReference>
<feature type="transmembrane region" description="Helical" evidence="6">
    <location>
        <begin position="21"/>
        <end position="43"/>
    </location>
</feature>
<sequence>MRNASEQPRIRIVKRDGIKKRYLILLYAGSVLLALGIGAVLLLCLKADPVEYYKQMVTMGTIGNRFAYLQYENYIREFVPLLITALALSLAFRMKFWNIGGEGQFILGALAGASVAFLIPSSVNQYLSVLLMAAAGGLIGGLIGLLTAALKVKFDTNETLFTLMLNYIALYLLKFFGETKAGWNFFLREDSPRPKFDKIPANTYMPVLKIGDFSLNLSLVFALLLVVLLFLYLTRTKQGYEISVVGDSLNTARYAGMKVNKIICRTMFLSAFLIGAAGALHVSSVESLSDSITNDVGWTGIIVAWLAKLNPIGVVIVSALITVLQFGCTTASVGVRNIDSHFADLMQGIILFVVLAADFFIRFRIVIRLKGRKEEGEETA</sequence>
<dbReference type="EMBL" id="DVMM01000069">
    <property type="protein sequence ID" value="HIU29347.1"/>
    <property type="molecule type" value="Genomic_DNA"/>
</dbReference>
<proteinExistence type="predicted"/>
<feature type="transmembrane region" description="Helical" evidence="6">
    <location>
        <begin position="213"/>
        <end position="233"/>
    </location>
</feature>
<organism evidence="7 8">
    <name type="scientific">Candidatus Egerieisoma faecipullorum</name>
    <dbReference type="NCBI Taxonomy" id="2840963"/>
    <lineage>
        <taxon>Bacteria</taxon>
        <taxon>Bacillati</taxon>
        <taxon>Bacillota</taxon>
        <taxon>Clostridia</taxon>
        <taxon>Eubacteriales</taxon>
        <taxon>Clostridiaceae</taxon>
        <taxon>Clostridiaceae incertae sedis</taxon>
        <taxon>Candidatus Egerieisoma</taxon>
    </lineage>
</organism>
<feature type="transmembrane region" description="Helical" evidence="6">
    <location>
        <begin position="345"/>
        <end position="363"/>
    </location>
</feature>
<feature type="transmembrane region" description="Helical" evidence="6">
    <location>
        <begin position="74"/>
        <end position="92"/>
    </location>
</feature>
<keyword evidence="2" id="KW-1003">Cell membrane</keyword>
<evidence type="ECO:0000256" key="2">
    <source>
        <dbReference type="ARBA" id="ARBA00022475"/>
    </source>
</evidence>
<keyword evidence="4 6" id="KW-1133">Transmembrane helix</keyword>
<evidence type="ECO:0000256" key="4">
    <source>
        <dbReference type="ARBA" id="ARBA00022989"/>
    </source>
</evidence>
<dbReference type="PANTHER" id="PTHR47089">
    <property type="entry name" value="ABC TRANSPORTER, PERMEASE PROTEIN"/>
    <property type="match status" value="1"/>
</dbReference>
<feature type="transmembrane region" description="Helical" evidence="6">
    <location>
        <begin position="262"/>
        <end position="282"/>
    </location>
</feature>
<name>A0A9D1LAK8_9CLOT</name>
<evidence type="ECO:0000313" key="8">
    <source>
        <dbReference type="Proteomes" id="UP000824089"/>
    </source>
</evidence>
<dbReference type="Pfam" id="PF02653">
    <property type="entry name" value="BPD_transp_2"/>
    <property type="match status" value="1"/>
</dbReference>
<evidence type="ECO:0000256" key="6">
    <source>
        <dbReference type="SAM" id="Phobius"/>
    </source>
</evidence>
<keyword evidence="3 6" id="KW-0812">Transmembrane</keyword>
<dbReference type="Proteomes" id="UP000824089">
    <property type="component" value="Unassembled WGS sequence"/>
</dbReference>
<dbReference type="AlphaFoldDB" id="A0A9D1LAK8"/>
<gene>
    <name evidence="7" type="ORF">IAD50_03500</name>
</gene>
<evidence type="ECO:0000313" key="7">
    <source>
        <dbReference type="EMBL" id="HIU29347.1"/>
    </source>
</evidence>
<feature type="transmembrane region" description="Helical" evidence="6">
    <location>
        <begin position="104"/>
        <end position="123"/>
    </location>
</feature>
<dbReference type="PANTHER" id="PTHR47089:SF1">
    <property type="entry name" value="GUANOSINE ABC TRANSPORTER PERMEASE PROTEIN NUPP"/>
    <property type="match status" value="1"/>
</dbReference>
<comment type="subcellular location">
    <subcellularLocation>
        <location evidence="1">Cell membrane</location>
        <topology evidence="1">Multi-pass membrane protein</topology>
    </subcellularLocation>
</comment>
<dbReference type="CDD" id="cd06580">
    <property type="entry name" value="TM_PBP1_transp_TpRbsC_like"/>
    <property type="match status" value="1"/>
</dbReference>
<feature type="transmembrane region" description="Helical" evidence="6">
    <location>
        <begin position="160"/>
        <end position="177"/>
    </location>
</feature>
<dbReference type="InterPro" id="IPR001851">
    <property type="entry name" value="ABC_transp_permease"/>
</dbReference>
<reference evidence="7" key="1">
    <citation type="submission" date="2020-10" db="EMBL/GenBank/DDBJ databases">
        <authorList>
            <person name="Gilroy R."/>
        </authorList>
    </citation>
    <scope>NUCLEOTIDE SEQUENCE</scope>
    <source>
        <strain evidence="7">CHK195-4489</strain>
    </source>
</reference>
<evidence type="ECO:0000256" key="3">
    <source>
        <dbReference type="ARBA" id="ARBA00022692"/>
    </source>
</evidence>